<keyword evidence="1" id="KW-0677">Repeat</keyword>
<feature type="repeat" description="PPR" evidence="2">
    <location>
        <begin position="186"/>
        <end position="216"/>
    </location>
</feature>
<dbReference type="PANTHER" id="PTHR47926">
    <property type="entry name" value="PENTATRICOPEPTIDE REPEAT-CONTAINING PROTEIN"/>
    <property type="match status" value="1"/>
</dbReference>
<dbReference type="Pfam" id="PF13041">
    <property type="entry name" value="PPR_2"/>
    <property type="match status" value="2"/>
</dbReference>
<feature type="repeat" description="PPR" evidence="2">
    <location>
        <begin position="217"/>
        <end position="251"/>
    </location>
</feature>
<reference evidence="4 7" key="4">
    <citation type="journal article" date="2022" name="G3 (Bethesda)">
        <title>Whole-genome sequence and methylome profiling of the almond [Prunus dulcis (Mill.) D.A. Webb] cultivar 'Nonpareil'.</title>
        <authorList>
            <person name="D'Amico-Willman K.M."/>
            <person name="Ouma W.Z."/>
            <person name="Meulia T."/>
            <person name="Sideli G.M."/>
            <person name="Gradziel T.M."/>
            <person name="Fresnedo-Ramirez J."/>
        </authorList>
    </citation>
    <scope>NUCLEOTIDE SEQUENCE [LARGE SCALE GENOMIC DNA]</scope>
    <source>
        <strain evidence="4">Clone GOH B32 T37-40</strain>
    </source>
</reference>
<feature type="repeat" description="PPR" evidence="2">
    <location>
        <begin position="291"/>
        <end position="321"/>
    </location>
</feature>
<dbReference type="Proteomes" id="UP000327085">
    <property type="component" value="Chromosome 5"/>
</dbReference>
<evidence type="ECO:0000313" key="3">
    <source>
        <dbReference type="EMBL" id="BBH03980.1"/>
    </source>
</evidence>
<evidence type="ECO:0000313" key="7">
    <source>
        <dbReference type="Proteomes" id="UP001054821"/>
    </source>
</evidence>
<protein>
    <submittedName>
        <fullName evidence="5">PREDICTED: pentatricopeptide repeat-containing</fullName>
    </submittedName>
    <submittedName>
        <fullName evidence="3">Tetratricopeptide repeat-like superfamily protein</fullName>
    </submittedName>
</protein>
<dbReference type="InterPro" id="IPR011990">
    <property type="entry name" value="TPR-like_helical_dom_sf"/>
</dbReference>
<reference evidence="6" key="3">
    <citation type="journal article" date="2020" name="Plant J.">
        <title>Transposons played a major role in the diversification between the closely related almond and peach genomes: results from the almond genome sequence.</title>
        <authorList>
            <person name="Alioto T."/>
            <person name="Alexiou K.G."/>
            <person name="Bardil A."/>
            <person name="Barteri F."/>
            <person name="Castanera R."/>
            <person name="Cruz F."/>
            <person name="Dhingra A."/>
            <person name="Duval H."/>
            <person name="Fernandez I Marti A."/>
            <person name="Frias L."/>
            <person name="Galan B."/>
            <person name="Garcia J.L."/>
            <person name="Howad W."/>
            <person name="Gomez-Garrido J."/>
            <person name="Gut M."/>
            <person name="Julca I."/>
            <person name="Morata J."/>
            <person name="Puigdomenech P."/>
            <person name="Ribeca P."/>
            <person name="Rubio Cabetas M.J."/>
            <person name="Vlasova A."/>
            <person name="Wirthensohn M."/>
            <person name="Garcia-Mas J."/>
            <person name="Gabaldon T."/>
            <person name="Casacuberta J.M."/>
            <person name="Arus P."/>
        </authorList>
    </citation>
    <scope>NUCLEOTIDE SEQUENCE [LARGE SCALE GENOMIC DNA]</scope>
    <source>
        <strain evidence="6">cv. Texas</strain>
    </source>
</reference>
<reference evidence="3" key="1">
    <citation type="journal article" date="2019" name="Science">
        <title>Mutation of a bHLH transcription factor allowed almond domestication.</title>
        <authorList>
            <person name="Sanchez-Perez R."/>
            <person name="Pavan S."/>
            <person name="Mazzeo R."/>
            <person name="Moldovan C."/>
            <person name="Aiese Cigliano R."/>
            <person name="Del Cueto J."/>
            <person name="Ricciardi F."/>
            <person name="Lotti C."/>
            <person name="Ricciardi L."/>
            <person name="Dicenta F."/>
            <person name="Lopez-Marques R.L."/>
            <person name="Lindberg Moller B."/>
        </authorList>
    </citation>
    <scope>NUCLEOTIDE SEQUENCE</scope>
</reference>
<dbReference type="Proteomes" id="UP001054821">
    <property type="component" value="Chromosome 5"/>
</dbReference>
<dbReference type="InterPro" id="IPR046848">
    <property type="entry name" value="E_motif"/>
</dbReference>
<gene>
    <name evidence="5" type="ORF">ALMOND_2B007880</name>
    <name evidence="4" type="ORF">L3X38_029514</name>
    <name evidence="3" type="ORF">Prudu_014992</name>
</gene>
<feature type="repeat" description="PPR" evidence="2">
    <location>
        <begin position="116"/>
        <end position="150"/>
    </location>
</feature>
<dbReference type="Pfam" id="PF20431">
    <property type="entry name" value="E_motif"/>
    <property type="match status" value="1"/>
</dbReference>
<feature type="repeat" description="PPR" evidence="2">
    <location>
        <begin position="360"/>
        <end position="395"/>
    </location>
</feature>
<organism evidence="3">
    <name type="scientific">Prunus dulcis</name>
    <name type="common">Almond</name>
    <name type="synonym">Amygdalus dulcis</name>
    <dbReference type="NCBI Taxonomy" id="3755"/>
    <lineage>
        <taxon>Eukaryota</taxon>
        <taxon>Viridiplantae</taxon>
        <taxon>Streptophyta</taxon>
        <taxon>Embryophyta</taxon>
        <taxon>Tracheophyta</taxon>
        <taxon>Spermatophyta</taxon>
        <taxon>Magnoliopsida</taxon>
        <taxon>eudicotyledons</taxon>
        <taxon>Gunneridae</taxon>
        <taxon>Pentapetalae</taxon>
        <taxon>rosids</taxon>
        <taxon>fabids</taxon>
        <taxon>Rosales</taxon>
        <taxon>Rosaceae</taxon>
        <taxon>Amygdaloideae</taxon>
        <taxon>Amygdaleae</taxon>
        <taxon>Prunus</taxon>
    </lineage>
</organism>
<dbReference type="FunFam" id="1.25.40.10:FF:000348">
    <property type="entry name" value="Pentatricopeptide repeat-containing protein chloroplastic"/>
    <property type="match status" value="1"/>
</dbReference>
<dbReference type="EMBL" id="AP019301">
    <property type="protein sequence ID" value="BBH03980.1"/>
    <property type="molecule type" value="Genomic_DNA"/>
</dbReference>
<dbReference type="OMA" id="FRCMKET"/>
<feature type="repeat" description="PPR" evidence="2">
    <location>
        <begin position="322"/>
        <end position="356"/>
    </location>
</feature>
<dbReference type="AlphaFoldDB" id="A0A4Y1RI24"/>
<dbReference type="Pfam" id="PF01535">
    <property type="entry name" value="PPR"/>
    <property type="match status" value="3"/>
</dbReference>
<evidence type="ECO:0000313" key="5">
    <source>
        <dbReference type="EMBL" id="VVA29947.1"/>
    </source>
</evidence>
<evidence type="ECO:0000313" key="4">
    <source>
        <dbReference type="EMBL" id="KAI5330117.1"/>
    </source>
</evidence>
<dbReference type="PANTHER" id="PTHR47926:SF526">
    <property type="entry name" value="PENTACOTRIPEPTIDE-REPEAT REGION OF PRORP DOMAIN-CONTAINING PROTEIN"/>
    <property type="match status" value="1"/>
</dbReference>
<keyword evidence="7" id="KW-1185">Reference proteome</keyword>
<evidence type="ECO:0000256" key="2">
    <source>
        <dbReference type="PROSITE-ProRule" id="PRU00708"/>
    </source>
</evidence>
<dbReference type="EMBL" id="CABIKO010000177">
    <property type="protein sequence ID" value="VVA29947.1"/>
    <property type="molecule type" value="Genomic_DNA"/>
</dbReference>
<reference evidence="5" key="2">
    <citation type="submission" date="2019-07" db="EMBL/GenBank/DDBJ databases">
        <authorList>
            <person name="Alioto T."/>
            <person name="Alioto T."/>
            <person name="Gomez Garrido J."/>
        </authorList>
    </citation>
    <scope>NUCLEOTIDE SEQUENCE</scope>
</reference>
<name>A0A4Y1RI24_PRUDU</name>
<dbReference type="GO" id="GO:0003723">
    <property type="term" value="F:RNA binding"/>
    <property type="evidence" value="ECO:0007669"/>
    <property type="project" value="InterPro"/>
</dbReference>
<proteinExistence type="predicted"/>
<dbReference type="GO" id="GO:0009451">
    <property type="term" value="P:RNA modification"/>
    <property type="evidence" value="ECO:0007669"/>
    <property type="project" value="InterPro"/>
</dbReference>
<evidence type="ECO:0000256" key="1">
    <source>
        <dbReference type="ARBA" id="ARBA00022737"/>
    </source>
</evidence>
<dbReference type="EMBL" id="JAJFAZ020000005">
    <property type="protein sequence ID" value="KAI5330117.1"/>
    <property type="molecule type" value="Genomic_DNA"/>
</dbReference>
<evidence type="ECO:0000313" key="6">
    <source>
        <dbReference type="Proteomes" id="UP000327085"/>
    </source>
</evidence>
<feature type="repeat" description="PPR" evidence="2">
    <location>
        <begin position="81"/>
        <end position="115"/>
    </location>
</feature>
<dbReference type="Gramene" id="VVA29947">
    <property type="protein sequence ID" value="VVA29947"/>
    <property type="gene ID" value="Prudul26B007880"/>
</dbReference>
<dbReference type="FunFam" id="1.25.40.10:FF:000184">
    <property type="entry name" value="Pentatricopeptide repeat-containing protein, chloroplastic"/>
    <property type="match status" value="1"/>
</dbReference>
<dbReference type="PROSITE" id="PS51375">
    <property type="entry name" value="PPR"/>
    <property type="match status" value="7"/>
</dbReference>
<dbReference type="Gene3D" id="1.25.40.10">
    <property type="entry name" value="Tetratricopeptide repeat domain"/>
    <property type="match status" value="4"/>
</dbReference>
<dbReference type="InterPro" id="IPR046960">
    <property type="entry name" value="PPR_At4g14850-like_plant"/>
</dbReference>
<dbReference type="NCBIfam" id="TIGR00756">
    <property type="entry name" value="PPR"/>
    <property type="match status" value="4"/>
</dbReference>
<accession>A0A4Y1RI24</accession>
<dbReference type="InterPro" id="IPR002885">
    <property type="entry name" value="PPR_rpt"/>
</dbReference>
<sequence length="556" mass="61910">MSVMEAIPATNPATSRALQQYLFSLLQSCNSIRKLTQIHTQILVHGFNQKSYILVRLLSFYVSSGCLHHALKIFENVENPSTTLWNQIIRGHSRSETPRKSVQLYNRLVGVGAEPDGFTYLYVLSACARSGLVREGEQVHARVLANGFGSNVFVQTSLVNLYAISGGPGCGVEYARRLFDDMGERSVVSWNSLLAGYIRCRNVDGARQVFDEMPERNIVSWTTMIAGCAQNGRCKQALSLFGQMRRSNVELDQVALVAALSACAEIGDLKLGRWIHWYIEERLWMKSEPRLVTLYNALIHMYASCGLIEEAYKLFNQMPRRSTVSWTSIIVGFAKQGHGEEALHIFQLMLSSGVDDVRPDEITFIGVLCACSHAGLVDEGRRIFKFMMQTCGLTPRIEHYGCMVDLLSRAGFLEEAHMLVETMPMNPNEAVWGALLGGCRLHKNAELASHVAKTLTVALDPDQAAGYLVLLSNVYASTKRWLDVASVRQKMVKMGVRKPPGRSWVQINGVVHDFVAGDRTHKHASVIYEMLGKITRPALQEGSKPDISDMLSHVAE</sequence>